<accession>A0ABU6YBG4</accession>
<sequence>SSPPPPPVTSPPTLSAVAVSIRSSRHQRRLAVPRRRAGMLLLLSQFSVSHFSQFRSFTCRWCSSSSSHRWWFSPLFKCSTCSLHVCLCSSFFTASCYRGLHTFLVVH</sequence>
<dbReference type="Proteomes" id="UP001341840">
    <property type="component" value="Unassembled WGS sequence"/>
</dbReference>
<keyword evidence="2" id="KW-1185">Reference proteome</keyword>
<dbReference type="EMBL" id="JASCZI010241811">
    <property type="protein sequence ID" value="MED6207232.1"/>
    <property type="molecule type" value="Genomic_DNA"/>
</dbReference>
<evidence type="ECO:0000313" key="1">
    <source>
        <dbReference type="EMBL" id="MED6207232.1"/>
    </source>
</evidence>
<feature type="non-terminal residue" evidence="1">
    <location>
        <position position="1"/>
    </location>
</feature>
<evidence type="ECO:0000313" key="2">
    <source>
        <dbReference type="Proteomes" id="UP001341840"/>
    </source>
</evidence>
<comment type="caution">
    <text evidence="1">The sequence shown here is derived from an EMBL/GenBank/DDBJ whole genome shotgun (WGS) entry which is preliminary data.</text>
</comment>
<organism evidence="1 2">
    <name type="scientific">Stylosanthes scabra</name>
    <dbReference type="NCBI Taxonomy" id="79078"/>
    <lineage>
        <taxon>Eukaryota</taxon>
        <taxon>Viridiplantae</taxon>
        <taxon>Streptophyta</taxon>
        <taxon>Embryophyta</taxon>
        <taxon>Tracheophyta</taxon>
        <taxon>Spermatophyta</taxon>
        <taxon>Magnoliopsida</taxon>
        <taxon>eudicotyledons</taxon>
        <taxon>Gunneridae</taxon>
        <taxon>Pentapetalae</taxon>
        <taxon>rosids</taxon>
        <taxon>fabids</taxon>
        <taxon>Fabales</taxon>
        <taxon>Fabaceae</taxon>
        <taxon>Papilionoideae</taxon>
        <taxon>50 kb inversion clade</taxon>
        <taxon>dalbergioids sensu lato</taxon>
        <taxon>Dalbergieae</taxon>
        <taxon>Pterocarpus clade</taxon>
        <taxon>Stylosanthes</taxon>
    </lineage>
</organism>
<name>A0ABU6YBG4_9FABA</name>
<proteinExistence type="predicted"/>
<feature type="non-terminal residue" evidence="1">
    <location>
        <position position="107"/>
    </location>
</feature>
<protein>
    <submittedName>
        <fullName evidence="1">Uncharacterized protein</fullName>
    </submittedName>
</protein>
<reference evidence="1 2" key="1">
    <citation type="journal article" date="2023" name="Plants (Basel)">
        <title>Bridging the Gap: Combining Genomics and Transcriptomics Approaches to Understand Stylosanthes scabra, an Orphan Legume from the Brazilian Caatinga.</title>
        <authorList>
            <person name="Ferreira-Neto J.R.C."/>
            <person name="da Silva M.D."/>
            <person name="Binneck E."/>
            <person name="de Melo N.F."/>
            <person name="da Silva R.H."/>
            <person name="de Melo A.L.T.M."/>
            <person name="Pandolfi V."/>
            <person name="Bustamante F.O."/>
            <person name="Brasileiro-Vidal A.C."/>
            <person name="Benko-Iseppon A.M."/>
        </authorList>
    </citation>
    <scope>NUCLEOTIDE SEQUENCE [LARGE SCALE GENOMIC DNA]</scope>
    <source>
        <tissue evidence="1">Leaves</tissue>
    </source>
</reference>
<gene>
    <name evidence="1" type="ORF">PIB30_033927</name>
</gene>